<dbReference type="AlphaFoldDB" id="D4RY90"/>
<dbReference type="STRING" id="45851.BHV86_05180"/>
<protein>
    <submittedName>
        <fullName evidence="1">Sporulation protein YabP</fullName>
    </submittedName>
</protein>
<organism evidence="1 2">
    <name type="scientific">Eshraghiella crossota DSM 2876</name>
    <dbReference type="NCBI Taxonomy" id="511680"/>
    <lineage>
        <taxon>Bacteria</taxon>
        <taxon>Bacillati</taxon>
        <taxon>Bacillota</taxon>
        <taxon>Clostridia</taxon>
        <taxon>Lachnospirales</taxon>
        <taxon>Lachnospiraceae</taxon>
        <taxon>Eshraghiella</taxon>
    </lineage>
</organism>
<dbReference type="GeneID" id="98917257"/>
<gene>
    <name evidence="1" type="primary">yabP</name>
    <name evidence="1" type="ORF">BUTYVIB_00795</name>
</gene>
<dbReference type="RefSeq" id="WP_005601901.1">
    <property type="nucleotide sequence ID" value="NZ_GG663521.1"/>
</dbReference>
<dbReference type="HOGENOM" id="CLU_168343_0_0_9"/>
<name>D4RY90_9FIRM</name>
<dbReference type="InterPro" id="IPR022476">
    <property type="entry name" value="Spore_YabP/YqfC"/>
</dbReference>
<evidence type="ECO:0000313" key="1">
    <source>
        <dbReference type="EMBL" id="EFF68990.1"/>
    </source>
</evidence>
<dbReference type="Proteomes" id="UP000006238">
    <property type="component" value="Unassembled WGS sequence"/>
</dbReference>
<sequence>MEEHIQANPHHLSLTDRHNGTITGVKDVISFDLNAILLETESGMLSIKGHDLHVNRLSVEKGEIEIAGTIDGMVYSDVNTYARKGESIFTRLFK</sequence>
<dbReference type="EMBL" id="ABWN01000022">
    <property type="protein sequence ID" value="EFF68990.1"/>
    <property type="molecule type" value="Genomic_DNA"/>
</dbReference>
<proteinExistence type="predicted"/>
<dbReference type="GO" id="GO:0030435">
    <property type="term" value="P:sporulation resulting in formation of a cellular spore"/>
    <property type="evidence" value="ECO:0007669"/>
    <property type="project" value="InterPro"/>
</dbReference>
<dbReference type="InterPro" id="IPR038705">
    <property type="entry name" value="YabP_sf"/>
</dbReference>
<accession>D4RY90</accession>
<dbReference type="NCBIfam" id="TIGR02892">
    <property type="entry name" value="spore_yabP"/>
    <property type="match status" value="1"/>
</dbReference>
<dbReference type="Pfam" id="PF07873">
    <property type="entry name" value="YabP"/>
    <property type="match status" value="1"/>
</dbReference>
<dbReference type="PIRSF" id="PIRSF011576">
    <property type="entry name" value="YabP"/>
    <property type="match status" value="1"/>
</dbReference>
<evidence type="ECO:0000313" key="2">
    <source>
        <dbReference type="Proteomes" id="UP000006238"/>
    </source>
</evidence>
<dbReference type="Gene3D" id="2.60.40.2000">
    <property type="match status" value="1"/>
</dbReference>
<dbReference type="eggNOG" id="ENOG5032YWW">
    <property type="taxonomic scope" value="Bacteria"/>
</dbReference>
<dbReference type="InterPro" id="IPR012504">
    <property type="entry name" value="Spore_YabP"/>
</dbReference>
<comment type="caution">
    <text evidence="1">The sequence shown here is derived from an EMBL/GenBank/DDBJ whole genome shotgun (WGS) entry which is preliminary data.</text>
</comment>
<keyword evidence="2" id="KW-1185">Reference proteome</keyword>
<reference evidence="1 2" key="1">
    <citation type="submission" date="2010-02" db="EMBL/GenBank/DDBJ databases">
        <authorList>
            <person name="Weinstock G."/>
            <person name="Sodergren E."/>
            <person name="Clifton S."/>
            <person name="Fulton L."/>
            <person name="Fulton B."/>
            <person name="Courtney L."/>
            <person name="Fronick C."/>
            <person name="Harrison M."/>
            <person name="Strong C."/>
            <person name="Farmer C."/>
            <person name="Delahaunty K."/>
            <person name="Markovic C."/>
            <person name="Hall O."/>
            <person name="Minx P."/>
            <person name="Tomlinson C."/>
            <person name="Mitreva M."/>
            <person name="Nelson J."/>
            <person name="Hou S."/>
            <person name="Wollam A."/>
            <person name="Pepin K.H."/>
            <person name="Johnson M."/>
            <person name="Bhonagiri V."/>
            <person name="Zhang X."/>
            <person name="Suruliraj S."/>
            <person name="Warren W."/>
            <person name="Chinwalla A."/>
            <person name="Mardis E.R."/>
            <person name="Wilson R.K."/>
        </authorList>
    </citation>
    <scope>NUCLEOTIDE SEQUENCE [LARGE SCALE GENOMIC DNA]</scope>
    <source>
        <strain evidence="1 2">DSM 2876</strain>
    </source>
</reference>